<dbReference type="Proteomes" id="UP000280935">
    <property type="component" value="Unassembled WGS sequence"/>
</dbReference>
<evidence type="ECO:0000313" key="3">
    <source>
        <dbReference type="Proteomes" id="UP000280935"/>
    </source>
</evidence>
<evidence type="ECO:0000313" key="2">
    <source>
        <dbReference type="EMBL" id="RRD48297.1"/>
    </source>
</evidence>
<dbReference type="InterPro" id="IPR054186">
    <property type="entry name" value="DUF6891"/>
</dbReference>
<dbReference type="RefSeq" id="WP_125228977.1">
    <property type="nucleotide sequence ID" value="NZ_RQYT01000045.1"/>
</dbReference>
<dbReference type="AlphaFoldDB" id="A0A3P1WRA5"/>
<reference evidence="2 3" key="1">
    <citation type="submission" date="2018-11" db="EMBL/GenBank/DDBJ databases">
        <title>Genomes From Bacteria Associated with the Canine Oral Cavity: a Test Case for Automated Genome-Based Taxonomic Assignment.</title>
        <authorList>
            <person name="Coil D.A."/>
            <person name="Jospin G."/>
            <person name="Darling A.E."/>
            <person name="Wallis C."/>
            <person name="Davis I.J."/>
            <person name="Harris S."/>
            <person name="Eisen J.A."/>
            <person name="Holcombe L.J."/>
            <person name="O'Flynn C."/>
        </authorList>
    </citation>
    <scope>NUCLEOTIDE SEQUENCE [LARGE SCALE GENOMIC DNA]</scope>
    <source>
        <strain evidence="2 3">OH2822_COT-296</strain>
    </source>
</reference>
<gene>
    <name evidence="2" type="ORF">EII35_13450</name>
</gene>
<protein>
    <recommendedName>
        <fullName evidence="1">DUF6891 domain-containing protein</fullName>
    </recommendedName>
</protein>
<sequence length="231" mass="26470">MTDLNARPEELTFPAHLLPSVSLDEEDREELLSTLWQEILRGEDDVELYAELLQDHLDDEEIPDEQAHAVAEYLMDARRAQQATFGEVPESRLATAFEALRRAKVVAEMDFTCCGTCGAAEIGAEQAEAGDFDQWLGYVFFHEQDTESLIESGEVCLNYGLFWPAHVSEEEFNAMSDRERDRTYDRLTLKLMKEVVVPIFEEHGIEVVWDGSMSRRIRLTGVDYYVPFPPR</sequence>
<comment type="caution">
    <text evidence="2">The sequence shown here is derived from an EMBL/GenBank/DDBJ whole genome shotgun (WGS) entry which is preliminary data.</text>
</comment>
<proteinExistence type="predicted"/>
<evidence type="ECO:0000259" key="1">
    <source>
        <dbReference type="Pfam" id="PF21831"/>
    </source>
</evidence>
<name>A0A3P1WRA5_9ACTN</name>
<feature type="domain" description="DUF6891" evidence="1">
    <location>
        <begin position="25"/>
        <end position="223"/>
    </location>
</feature>
<dbReference type="Pfam" id="PF21831">
    <property type="entry name" value="DUF6891"/>
    <property type="match status" value="1"/>
</dbReference>
<dbReference type="EMBL" id="RQYT01000045">
    <property type="protein sequence ID" value="RRD48297.1"/>
    <property type="molecule type" value="Genomic_DNA"/>
</dbReference>
<accession>A0A3P1WRA5</accession>
<organism evidence="2 3">
    <name type="scientific">Arachnia propionica</name>
    <dbReference type="NCBI Taxonomy" id="1750"/>
    <lineage>
        <taxon>Bacteria</taxon>
        <taxon>Bacillati</taxon>
        <taxon>Actinomycetota</taxon>
        <taxon>Actinomycetes</taxon>
        <taxon>Propionibacteriales</taxon>
        <taxon>Propionibacteriaceae</taxon>
        <taxon>Arachnia</taxon>
    </lineage>
</organism>
<dbReference type="OrthoDB" id="5515732at2"/>